<dbReference type="SUPFAM" id="SSF46600">
    <property type="entry name" value="C-terminal UvrC-binding domain of UvrB"/>
    <property type="match status" value="1"/>
</dbReference>
<dbReference type="GO" id="GO:0006289">
    <property type="term" value="P:nucleotide-excision repair"/>
    <property type="evidence" value="ECO:0007669"/>
    <property type="project" value="InterPro"/>
</dbReference>
<dbReference type="AlphaFoldDB" id="A0A225DHY5"/>
<evidence type="ECO:0000256" key="4">
    <source>
        <dbReference type="ARBA" id="ARBA00022881"/>
    </source>
</evidence>
<feature type="domain" description="UVR" evidence="8">
    <location>
        <begin position="223"/>
        <end position="258"/>
    </location>
</feature>
<reference evidence="12" key="1">
    <citation type="submission" date="2017-06" db="EMBL/GenBank/DDBJ databases">
        <title>Genome analysis of Fimbriiglobus ruber SP5, the first member of the order Planctomycetales with confirmed chitinolytic capability.</title>
        <authorList>
            <person name="Ravin N.V."/>
            <person name="Rakitin A.L."/>
            <person name="Ivanova A.A."/>
            <person name="Beletsky A.V."/>
            <person name="Kulichevskaya I.S."/>
            <person name="Mardanov A.V."/>
            <person name="Dedysh S.N."/>
        </authorList>
    </citation>
    <scope>NUCLEOTIDE SEQUENCE [LARGE SCALE GENOMIC DNA]</scope>
    <source>
        <strain evidence="12">SP5</strain>
    </source>
</reference>
<dbReference type="InterPro" id="IPR036876">
    <property type="entry name" value="UVR_dom_sf"/>
</dbReference>
<evidence type="ECO:0000256" key="3">
    <source>
        <dbReference type="ARBA" id="ARBA00022769"/>
    </source>
</evidence>
<evidence type="ECO:0000256" key="2">
    <source>
        <dbReference type="ARBA" id="ARBA00022763"/>
    </source>
</evidence>
<dbReference type="SMART" id="SM00465">
    <property type="entry name" value="GIYc"/>
    <property type="match status" value="1"/>
</dbReference>
<keyword evidence="2" id="KW-0227">DNA damage</keyword>
<dbReference type="InterPro" id="IPR047296">
    <property type="entry name" value="GIY-YIG_UvrC_Cho"/>
</dbReference>
<protein>
    <submittedName>
        <fullName evidence="11">Excinuclease ABC subunit C</fullName>
    </submittedName>
</protein>
<dbReference type="Gene3D" id="3.40.1440.10">
    <property type="entry name" value="GIY-YIG endonuclease"/>
    <property type="match status" value="1"/>
</dbReference>
<keyword evidence="1" id="KW-0963">Cytoplasm</keyword>
<dbReference type="Pfam" id="PF02151">
    <property type="entry name" value="UVR"/>
    <property type="match status" value="1"/>
</dbReference>
<dbReference type="PANTHER" id="PTHR30562:SF1">
    <property type="entry name" value="UVRABC SYSTEM PROTEIN C"/>
    <property type="match status" value="1"/>
</dbReference>
<evidence type="ECO:0000256" key="7">
    <source>
        <dbReference type="SAM" id="MobiDB-lite"/>
    </source>
</evidence>
<keyword evidence="5" id="KW-0234">DNA repair</keyword>
<evidence type="ECO:0000259" key="10">
    <source>
        <dbReference type="PROSITE" id="PS50165"/>
    </source>
</evidence>
<keyword evidence="6" id="KW-0742">SOS response</keyword>
<dbReference type="InterPro" id="IPR000305">
    <property type="entry name" value="GIY-YIG_endonuc"/>
</dbReference>
<feature type="compositionally biased region" description="Polar residues" evidence="7">
    <location>
        <begin position="1"/>
        <end position="14"/>
    </location>
</feature>
<sequence length="449" mass="51328">MSDESTPVSFQTPDPSKIPPGEKVKEFPAAPGVYLMKDDAGNVIYVGKAKSLRSRASHYFTKEAAENTRTAELVKCIRDIDFIPCETEVEALLKEARLVKDIQPRFNVLLKDDKTFPYLQIRTREEFPRVEFTRSPRRKGVRLYGPFTNARSLRAAIQVLQRVFQFRTCTLDIKSDDDRWRWFRPCILHSIRQCSAPCNLRVTREEYRRQIRKLILILEGKKGKLLKEMEGHMKEASVALQFEKAARLRDEIAALKRLELRGDVEANVQPEVFPIDPKKGLVGLRKVLGLAKVPRTIEGVDIAHLGGSDTVASLVAFLDGLPFKPGYRRFKIKSVEGVDDFASMREIVTRRFKRLHDDDSVFPDILLIDGGKGQLNAALDAFKMLAIDPPCVISLAKQEEEIFRPGQSESIKLSRHSAALRLLQYVRDEAHRFAQHYHHILRRKKLTGE</sequence>
<dbReference type="PROSITE" id="PS50151">
    <property type="entry name" value="UVR"/>
    <property type="match status" value="1"/>
</dbReference>
<evidence type="ECO:0000313" key="12">
    <source>
        <dbReference type="Proteomes" id="UP000214646"/>
    </source>
</evidence>
<feature type="domain" description="UvrC family homology region profile" evidence="10">
    <location>
        <begin position="187"/>
        <end position="382"/>
    </location>
</feature>
<feature type="region of interest" description="Disordered" evidence="7">
    <location>
        <begin position="1"/>
        <end position="23"/>
    </location>
</feature>
<keyword evidence="3" id="KW-0228">DNA excision</keyword>
<dbReference type="PANTHER" id="PTHR30562">
    <property type="entry name" value="UVRC/OXIDOREDUCTASE"/>
    <property type="match status" value="1"/>
</dbReference>
<dbReference type="Gene3D" id="4.10.860.10">
    <property type="entry name" value="UVR domain"/>
    <property type="match status" value="1"/>
</dbReference>
<dbReference type="Proteomes" id="UP000214646">
    <property type="component" value="Unassembled WGS sequence"/>
</dbReference>
<evidence type="ECO:0000256" key="5">
    <source>
        <dbReference type="ARBA" id="ARBA00023204"/>
    </source>
</evidence>
<keyword evidence="12" id="KW-1185">Reference proteome</keyword>
<dbReference type="InterPro" id="IPR001943">
    <property type="entry name" value="UVR_dom"/>
</dbReference>
<dbReference type="Pfam" id="PF08459">
    <property type="entry name" value="UvrC_RNaseH_dom"/>
    <property type="match status" value="1"/>
</dbReference>
<dbReference type="SUPFAM" id="SSF82771">
    <property type="entry name" value="GIY-YIG endonuclease"/>
    <property type="match status" value="1"/>
</dbReference>
<dbReference type="PROSITE" id="PS50164">
    <property type="entry name" value="GIY_YIG"/>
    <property type="match status" value="1"/>
</dbReference>
<dbReference type="EMBL" id="NIDE01000007">
    <property type="protein sequence ID" value="OWK41081.1"/>
    <property type="molecule type" value="Genomic_DNA"/>
</dbReference>
<evidence type="ECO:0000256" key="6">
    <source>
        <dbReference type="ARBA" id="ARBA00023236"/>
    </source>
</evidence>
<proteinExistence type="predicted"/>
<evidence type="ECO:0000256" key="1">
    <source>
        <dbReference type="ARBA" id="ARBA00022490"/>
    </source>
</evidence>
<dbReference type="CDD" id="cd10434">
    <property type="entry name" value="GIY-YIG_UvrC_Cho"/>
    <property type="match status" value="1"/>
</dbReference>
<dbReference type="InterPro" id="IPR001162">
    <property type="entry name" value="UvrC_RNase_H_dom"/>
</dbReference>
<evidence type="ECO:0000313" key="11">
    <source>
        <dbReference type="EMBL" id="OWK41081.1"/>
    </source>
</evidence>
<gene>
    <name evidence="11" type="ORF">FRUB_04973</name>
</gene>
<evidence type="ECO:0000259" key="8">
    <source>
        <dbReference type="PROSITE" id="PS50151"/>
    </source>
</evidence>
<keyword evidence="4" id="KW-0267">Excision nuclease</keyword>
<name>A0A225DHY5_9BACT</name>
<dbReference type="InterPro" id="IPR035901">
    <property type="entry name" value="GIY-YIG_endonuc_sf"/>
</dbReference>
<dbReference type="GO" id="GO:0009381">
    <property type="term" value="F:excinuclease ABC activity"/>
    <property type="evidence" value="ECO:0007669"/>
    <property type="project" value="InterPro"/>
</dbReference>
<dbReference type="FunFam" id="3.40.1440.10:FF:000001">
    <property type="entry name" value="UvrABC system protein C"/>
    <property type="match status" value="1"/>
</dbReference>
<dbReference type="Gene3D" id="3.30.420.340">
    <property type="entry name" value="UvrC, RNAse H endonuclease domain"/>
    <property type="match status" value="1"/>
</dbReference>
<accession>A0A225DHY5</accession>
<dbReference type="InterPro" id="IPR050066">
    <property type="entry name" value="UvrABC_protein_C"/>
</dbReference>
<dbReference type="InterPro" id="IPR038476">
    <property type="entry name" value="UvrC_RNase_H_dom_sf"/>
</dbReference>
<feature type="domain" description="GIY-YIG" evidence="9">
    <location>
        <begin position="29"/>
        <end position="108"/>
    </location>
</feature>
<dbReference type="GO" id="GO:0009380">
    <property type="term" value="C:excinuclease repair complex"/>
    <property type="evidence" value="ECO:0007669"/>
    <property type="project" value="TreeGrafter"/>
</dbReference>
<dbReference type="RefSeq" id="WP_088256035.1">
    <property type="nucleotide sequence ID" value="NZ_NIDE01000007.1"/>
</dbReference>
<dbReference type="Pfam" id="PF01541">
    <property type="entry name" value="GIY-YIG"/>
    <property type="match status" value="1"/>
</dbReference>
<evidence type="ECO:0000259" key="9">
    <source>
        <dbReference type="PROSITE" id="PS50164"/>
    </source>
</evidence>
<dbReference type="GO" id="GO:0009432">
    <property type="term" value="P:SOS response"/>
    <property type="evidence" value="ECO:0007669"/>
    <property type="project" value="UniProtKB-KW"/>
</dbReference>
<dbReference type="PROSITE" id="PS50165">
    <property type="entry name" value="UVRC"/>
    <property type="match status" value="1"/>
</dbReference>
<comment type="caution">
    <text evidence="11">The sequence shown here is derived from an EMBL/GenBank/DDBJ whole genome shotgun (WGS) entry which is preliminary data.</text>
</comment>
<dbReference type="OrthoDB" id="9804933at2"/>
<organism evidence="11 12">
    <name type="scientific">Fimbriiglobus ruber</name>
    <dbReference type="NCBI Taxonomy" id="1908690"/>
    <lineage>
        <taxon>Bacteria</taxon>
        <taxon>Pseudomonadati</taxon>
        <taxon>Planctomycetota</taxon>
        <taxon>Planctomycetia</taxon>
        <taxon>Gemmatales</taxon>
        <taxon>Gemmataceae</taxon>
        <taxon>Fimbriiglobus</taxon>
    </lineage>
</organism>